<evidence type="ECO:0000256" key="1">
    <source>
        <dbReference type="SAM" id="MobiDB-lite"/>
    </source>
</evidence>
<dbReference type="GeneID" id="20825932"/>
<dbReference type="HOGENOM" id="CLU_1384497_0_0_1"/>
<feature type="compositionally biased region" description="Polar residues" evidence="1">
    <location>
        <begin position="1"/>
        <end position="16"/>
    </location>
</feature>
<organism evidence="2 3">
    <name type="scientific">Neurospora tetrasperma (strain FGSC 2508 / ATCC MYA-4615 / P0657)</name>
    <dbReference type="NCBI Taxonomy" id="510951"/>
    <lineage>
        <taxon>Eukaryota</taxon>
        <taxon>Fungi</taxon>
        <taxon>Dikarya</taxon>
        <taxon>Ascomycota</taxon>
        <taxon>Pezizomycotina</taxon>
        <taxon>Sordariomycetes</taxon>
        <taxon>Sordariomycetidae</taxon>
        <taxon>Sordariales</taxon>
        <taxon>Sordariaceae</taxon>
        <taxon>Neurospora</taxon>
    </lineage>
</organism>
<evidence type="ECO:0000313" key="3">
    <source>
        <dbReference type="Proteomes" id="UP000008065"/>
    </source>
</evidence>
<accession>F8MIH2</accession>
<feature type="compositionally biased region" description="Polar residues" evidence="1">
    <location>
        <begin position="42"/>
        <end position="62"/>
    </location>
</feature>
<sequence length="197" mass="21735">MTNTPTISHSSSKSILTTNPPTSQNTNNEPLDVRDADEQTPVAPNTNDETLTVEYTDNANNERSGDQRDRHQQAPQVKEEAPSSTTPTESLPLYLQPLDETLVDDVEDNNQPSHIAETPQPISLNFEGRSFYDSTDEPFSSPEIESFQNNEAKPENATHNKDLDLPDISANCNAAADASLRDEEIEDVDMEMVEGCS</sequence>
<name>F8MIH2_NEUT8</name>
<dbReference type="EMBL" id="GL891303">
    <property type="protein sequence ID" value="EGO58976.1"/>
    <property type="molecule type" value="Genomic_DNA"/>
</dbReference>
<feature type="compositionally biased region" description="Basic and acidic residues" evidence="1">
    <location>
        <begin position="63"/>
        <end position="81"/>
    </location>
</feature>
<feature type="compositionally biased region" description="Low complexity" evidence="1">
    <location>
        <begin position="17"/>
        <end position="30"/>
    </location>
</feature>
<dbReference type="Proteomes" id="UP000008065">
    <property type="component" value="Unassembled WGS sequence"/>
</dbReference>
<keyword evidence="3" id="KW-1185">Reference proteome</keyword>
<gene>
    <name evidence="2" type="ORF">NEUTE1DRAFT_136055</name>
</gene>
<protein>
    <submittedName>
        <fullName evidence="2">Uncharacterized protein</fullName>
    </submittedName>
</protein>
<feature type="compositionally biased region" description="Basic and acidic residues" evidence="1">
    <location>
        <begin position="152"/>
        <end position="164"/>
    </location>
</feature>
<dbReference type="RefSeq" id="XP_009849265.1">
    <property type="nucleotide sequence ID" value="XM_009850963.1"/>
</dbReference>
<feature type="region of interest" description="Disordered" evidence="1">
    <location>
        <begin position="1"/>
        <end position="166"/>
    </location>
</feature>
<dbReference type="AlphaFoldDB" id="F8MIH2"/>
<evidence type="ECO:0000313" key="2">
    <source>
        <dbReference type="EMBL" id="EGO58976.1"/>
    </source>
</evidence>
<dbReference type="KEGG" id="nte:NEUTE1DRAFT136055"/>
<dbReference type="VEuPathDB" id="FungiDB:NEUTE1DRAFT_136055"/>
<proteinExistence type="predicted"/>
<reference evidence="3" key="1">
    <citation type="journal article" date="2011" name="Genetics">
        <title>Massive changes in genome architecture accompany the transition to self-fertility in the filamentous fungus Neurospora tetrasperma.</title>
        <authorList>
            <person name="Ellison C.E."/>
            <person name="Stajich J.E."/>
            <person name="Jacobson D.J."/>
            <person name="Natvig D.O."/>
            <person name="Lapidus A."/>
            <person name="Foster B."/>
            <person name="Aerts A."/>
            <person name="Riley R."/>
            <person name="Lindquist E.A."/>
            <person name="Grigoriev I.V."/>
            <person name="Taylor J.W."/>
        </authorList>
    </citation>
    <scope>NUCLEOTIDE SEQUENCE [LARGE SCALE GENOMIC DNA]</scope>
    <source>
        <strain evidence="3">FGSC 2508 / P0657</strain>
    </source>
</reference>